<keyword evidence="8" id="KW-1185">Reference proteome</keyword>
<feature type="compositionally biased region" description="Basic and acidic residues" evidence="5">
    <location>
        <begin position="225"/>
        <end position="240"/>
    </location>
</feature>
<dbReference type="EMBL" id="WTPX01000070">
    <property type="protein sequence ID" value="NNJ26281.1"/>
    <property type="molecule type" value="Genomic_DNA"/>
</dbReference>
<keyword evidence="4" id="KW-0067">ATP-binding</keyword>
<evidence type="ECO:0000259" key="6">
    <source>
        <dbReference type="PROSITE" id="PS50011"/>
    </source>
</evidence>
<feature type="compositionally biased region" description="Low complexity" evidence="5">
    <location>
        <begin position="339"/>
        <end position="357"/>
    </location>
</feature>
<dbReference type="Gene3D" id="1.10.510.10">
    <property type="entry name" value="Transferase(Phosphotransferase) domain 1"/>
    <property type="match status" value="1"/>
</dbReference>
<accession>A0ABX1VHM9</accession>
<feature type="region of interest" description="Disordered" evidence="5">
    <location>
        <begin position="197"/>
        <end position="246"/>
    </location>
</feature>
<evidence type="ECO:0000256" key="3">
    <source>
        <dbReference type="ARBA" id="ARBA00022777"/>
    </source>
</evidence>
<evidence type="ECO:0000256" key="2">
    <source>
        <dbReference type="ARBA" id="ARBA00022741"/>
    </source>
</evidence>
<dbReference type="SUPFAM" id="SSF56112">
    <property type="entry name" value="Protein kinase-like (PK-like)"/>
    <property type="match status" value="1"/>
</dbReference>
<evidence type="ECO:0000256" key="5">
    <source>
        <dbReference type="SAM" id="MobiDB-lite"/>
    </source>
</evidence>
<proteinExistence type="predicted"/>
<organism evidence="7 8">
    <name type="scientific">Alienimonas chondri</name>
    <dbReference type="NCBI Taxonomy" id="2681879"/>
    <lineage>
        <taxon>Bacteria</taxon>
        <taxon>Pseudomonadati</taxon>
        <taxon>Planctomycetota</taxon>
        <taxon>Planctomycetia</taxon>
        <taxon>Planctomycetales</taxon>
        <taxon>Planctomycetaceae</taxon>
        <taxon>Alienimonas</taxon>
    </lineage>
</organism>
<keyword evidence="2" id="KW-0547">Nucleotide-binding</keyword>
<dbReference type="PANTHER" id="PTHR43289">
    <property type="entry name" value="MITOGEN-ACTIVATED PROTEIN KINASE KINASE KINASE 20-RELATED"/>
    <property type="match status" value="1"/>
</dbReference>
<evidence type="ECO:0000256" key="4">
    <source>
        <dbReference type="ARBA" id="ARBA00022840"/>
    </source>
</evidence>
<dbReference type="PANTHER" id="PTHR43289:SF6">
    <property type="entry name" value="SERINE_THREONINE-PROTEIN KINASE NEKL-3"/>
    <property type="match status" value="1"/>
</dbReference>
<evidence type="ECO:0000256" key="1">
    <source>
        <dbReference type="ARBA" id="ARBA00022679"/>
    </source>
</evidence>
<dbReference type="InterPro" id="IPR000719">
    <property type="entry name" value="Prot_kinase_dom"/>
</dbReference>
<dbReference type="Proteomes" id="UP000609651">
    <property type="component" value="Unassembled WGS sequence"/>
</dbReference>
<sequence length="379" mass="40525">MGAVSLVRGAQLDRDVALKVPSAAAADPELVERFLRESRAAATLQRPNVCPVYDAGEQVVFDGTRRLFLTMAHRPGQSLKDMLSGPQPVRKSVRLIGTLADAMAHAQDSGVVHPDLKPGKVMLDERRRPHVTDFGLARRDAEGPRTTQSGAALGAPAYMSPEQILGEQEKVCPRSDIYTLGVMLYEFLTGRLPFQETAPRRSRNWSAGCGPAEPRRKCSPAGPTRLRDPRSAATRPRQDDPSLFCRQPPQAGVECQRDSEQCVLAVQQVGDTAVARRQAGRAEAPSAAGRHTWLQSDFESDAPPGAAGPGRSVCRPSGGGRTGPASWSRTAGSPRRGTAMSAAMPAPAAPRSCPSPSFQRNRTPQPTPPESANQPALPA</sequence>
<gene>
    <name evidence="7" type="primary">pknD_11</name>
    <name evidence="7" type="ORF">LzC2_23630</name>
</gene>
<dbReference type="Pfam" id="PF00069">
    <property type="entry name" value="Pkinase"/>
    <property type="match status" value="1"/>
</dbReference>
<dbReference type="Gene3D" id="3.30.200.20">
    <property type="entry name" value="Phosphorylase Kinase, domain 1"/>
    <property type="match status" value="1"/>
</dbReference>
<evidence type="ECO:0000313" key="8">
    <source>
        <dbReference type="Proteomes" id="UP000609651"/>
    </source>
</evidence>
<feature type="compositionally biased region" description="Polar residues" evidence="5">
    <location>
        <begin position="358"/>
        <end position="379"/>
    </location>
</feature>
<dbReference type="CDD" id="cd14014">
    <property type="entry name" value="STKc_PknB_like"/>
    <property type="match status" value="1"/>
</dbReference>
<feature type="domain" description="Protein kinase" evidence="6">
    <location>
        <begin position="1"/>
        <end position="294"/>
    </location>
</feature>
<keyword evidence="3 7" id="KW-0418">Kinase</keyword>
<dbReference type="InterPro" id="IPR011009">
    <property type="entry name" value="Kinase-like_dom_sf"/>
</dbReference>
<dbReference type="EC" id="2.7.11.1" evidence="7"/>
<dbReference type="GO" id="GO:0004674">
    <property type="term" value="F:protein serine/threonine kinase activity"/>
    <property type="evidence" value="ECO:0007669"/>
    <property type="project" value="UniProtKB-EC"/>
</dbReference>
<name>A0ABX1VHM9_9PLAN</name>
<reference evidence="7 8" key="1">
    <citation type="journal article" date="2020" name="Syst. Appl. Microbiol.">
        <title>Alienimonas chondri sp. nov., a novel planctomycete isolated from the biofilm of the red alga Chondrus crispus.</title>
        <authorList>
            <person name="Vitorino I."/>
            <person name="Albuquerque L."/>
            <person name="Wiegand S."/>
            <person name="Kallscheuer N."/>
            <person name="da Costa M.S."/>
            <person name="Lobo-da-Cunha A."/>
            <person name="Jogler C."/>
            <person name="Lage O.M."/>
        </authorList>
    </citation>
    <scope>NUCLEOTIDE SEQUENCE [LARGE SCALE GENOMIC DNA]</scope>
    <source>
        <strain evidence="7 8">LzC2</strain>
    </source>
</reference>
<keyword evidence="1 7" id="KW-0808">Transferase</keyword>
<comment type="caution">
    <text evidence="7">The sequence shown here is derived from an EMBL/GenBank/DDBJ whole genome shotgun (WGS) entry which is preliminary data.</text>
</comment>
<protein>
    <submittedName>
        <fullName evidence="7">Serine/threonine-protein kinase PknD</fullName>
        <ecNumber evidence="7">2.7.11.1</ecNumber>
    </submittedName>
</protein>
<feature type="region of interest" description="Disordered" evidence="5">
    <location>
        <begin position="296"/>
        <end position="379"/>
    </location>
</feature>
<dbReference type="PROSITE" id="PS50011">
    <property type="entry name" value="PROTEIN_KINASE_DOM"/>
    <property type="match status" value="1"/>
</dbReference>
<evidence type="ECO:0000313" key="7">
    <source>
        <dbReference type="EMBL" id="NNJ26281.1"/>
    </source>
</evidence>